<dbReference type="Pfam" id="PF00069">
    <property type="entry name" value="Pkinase"/>
    <property type="match status" value="1"/>
</dbReference>
<evidence type="ECO:0000256" key="1">
    <source>
        <dbReference type="ARBA" id="ARBA00006485"/>
    </source>
</evidence>
<reference evidence="12" key="1">
    <citation type="submission" date="2020-09" db="EMBL/GenBank/DDBJ databases">
        <authorList>
            <person name="Kikuchi T."/>
        </authorList>
    </citation>
    <scope>NUCLEOTIDE SEQUENCE</scope>
    <source>
        <strain evidence="12">SH1</strain>
    </source>
</reference>
<keyword evidence="4" id="KW-0808">Transferase</keyword>
<comment type="catalytic activity">
    <reaction evidence="9">
        <text>L-seryl-[protein] + ATP = O-phospho-L-seryl-[protein] + ADP + H(+)</text>
        <dbReference type="Rhea" id="RHEA:17989"/>
        <dbReference type="Rhea" id="RHEA-COMP:9863"/>
        <dbReference type="Rhea" id="RHEA-COMP:11604"/>
        <dbReference type="ChEBI" id="CHEBI:15378"/>
        <dbReference type="ChEBI" id="CHEBI:29999"/>
        <dbReference type="ChEBI" id="CHEBI:30616"/>
        <dbReference type="ChEBI" id="CHEBI:83421"/>
        <dbReference type="ChEBI" id="CHEBI:456216"/>
        <dbReference type="EC" id="2.7.11.22"/>
    </reaction>
</comment>
<evidence type="ECO:0000256" key="4">
    <source>
        <dbReference type="ARBA" id="ARBA00022679"/>
    </source>
</evidence>
<evidence type="ECO:0000313" key="12">
    <source>
        <dbReference type="EMBL" id="CAD5212372.1"/>
    </source>
</evidence>
<organism evidence="12 13">
    <name type="scientific">Bursaphelenchus okinawaensis</name>
    <dbReference type="NCBI Taxonomy" id="465554"/>
    <lineage>
        <taxon>Eukaryota</taxon>
        <taxon>Metazoa</taxon>
        <taxon>Ecdysozoa</taxon>
        <taxon>Nematoda</taxon>
        <taxon>Chromadorea</taxon>
        <taxon>Rhabditida</taxon>
        <taxon>Tylenchina</taxon>
        <taxon>Tylenchomorpha</taxon>
        <taxon>Aphelenchoidea</taxon>
        <taxon>Aphelenchoididae</taxon>
        <taxon>Bursaphelenchus</taxon>
    </lineage>
</organism>
<evidence type="ECO:0000256" key="2">
    <source>
        <dbReference type="ARBA" id="ARBA00012425"/>
    </source>
</evidence>
<evidence type="ECO:0000313" key="13">
    <source>
        <dbReference type="Proteomes" id="UP000614601"/>
    </source>
</evidence>
<dbReference type="SUPFAM" id="SSF56112">
    <property type="entry name" value="Protein kinase-like (PK-like)"/>
    <property type="match status" value="1"/>
</dbReference>
<evidence type="ECO:0000256" key="6">
    <source>
        <dbReference type="ARBA" id="ARBA00022777"/>
    </source>
</evidence>
<evidence type="ECO:0000256" key="9">
    <source>
        <dbReference type="ARBA" id="ARBA00048367"/>
    </source>
</evidence>
<evidence type="ECO:0000256" key="10">
    <source>
        <dbReference type="SAM" id="MobiDB-lite"/>
    </source>
</evidence>
<evidence type="ECO:0000256" key="7">
    <source>
        <dbReference type="ARBA" id="ARBA00022840"/>
    </source>
</evidence>
<dbReference type="PANTHER" id="PTHR24056">
    <property type="entry name" value="CELL DIVISION PROTEIN KINASE"/>
    <property type="match status" value="1"/>
</dbReference>
<dbReference type="PROSITE" id="PS00108">
    <property type="entry name" value="PROTEIN_KINASE_ST"/>
    <property type="match status" value="1"/>
</dbReference>
<proteinExistence type="inferred from homology"/>
<dbReference type="EMBL" id="CAJFDH010000002">
    <property type="protein sequence ID" value="CAD5212372.1"/>
    <property type="molecule type" value="Genomic_DNA"/>
</dbReference>
<feature type="domain" description="Protein kinase" evidence="11">
    <location>
        <begin position="239"/>
        <end position="529"/>
    </location>
</feature>
<dbReference type="EMBL" id="CAJFCW020000002">
    <property type="protein sequence ID" value="CAG9095711.1"/>
    <property type="molecule type" value="Genomic_DNA"/>
</dbReference>
<dbReference type="OrthoDB" id="647at2759"/>
<comment type="catalytic activity">
    <reaction evidence="8">
        <text>L-threonyl-[protein] + ATP = O-phospho-L-threonyl-[protein] + ADP + H(+)</text>
        <dbReference type="Rhea" id="RHEA:46608"/>
        <dbReference type="Rhea" id="RHEA-COMP:11060"/>
        <dbReference type="Rhea" id="RHEA-COMP:11605"/>
        <dbReference type="ChEBI" id="CHEBI:15378"/>
        <dbReference type="ChEBI" id="CHEBI:30013"/>
        <dbReference type="ChEBI" id="CHEBI:30616"/>
        <dbReference type="ChEBI" id="CHEBI:61977"/>
        <dbReference type="ChEBI" id="CHEBI:456216"/>
        <dbReference type="EC" id="2.7.11.22"/>
    </reaction>
</comment>
<dbReference type="FunFam" id="3.30.200.20:FF:000054">
    <property type="entry name" value="Cyclin-dependent kinase 11B"/>
    <property type="match status" value="1"/>
</dbReference>
<dbReference type="EC" id="2.7.11.22" evidence="2"/>
<dbReference type="GO" id="GO:0005634">
    <property type="term" value="C:nucleus"/>
    <property type="evidence" value="ECO:0007669"/>
    <property type="project" value="TreeGrafter"/>
</dbReference>
<dbReference type="GO" id="GO:0007346">
    <property type="term" value="P:regulation of mitotic cell cycle"/>
    <property type="evidence" value="ECO:0007669"/>
    <property type="project" value="TreeGrafter"/>
</dbReference>
<keyword evidence="6" id="KW-0418">Kinase</keyword>
<dbReference type="InterPro" id="IPR008271">
    <property type="entry name" value="Ser/Thr_kinase_AS"/>
</dbReference>
<feature type="region of interest" description="Disordered" evidence="10">
    <location>
        <begin position="531"/>
        <end position="561"/>
    </location>
</feature>
<dbReference type="InterPro" id="IPR011009">
    <property type="entry name" value="Kinase-like_dom_sf"/>
</dbReference>
<name>A0A811K8B2_9BILA</name>
<dbReference type="GO" id="GO:0004693">
    <property type="term" value="F:cyclin-dependent protein serine/threonine kinase activity"/>
    <property type="evidence" value="ECO:0007669"/>
    <property type="project" value="UniProtKB-EC"/>
</dbReference>
<sequence length="561" mass="65198">MENIDHEAVPSTSKSANQIELERKADELRQRLLLKRQMLHKNGEHKAVNEDVNVKHKHNEHQAVNKHERVTEHQIVHEHPNAKNKVDQVVKEEDKEPIVNHKVIHKNNKLDNGVIVKIEDNKEDVTSFLDVDVKLKKAEELRLRLLLKQKMAKKVKEEVVNEPEEKKVHYVQSSPSTDGELDEYVDVGRMRFENMTEEQKGQLSPGELRHKEYEYQQRLISELPLYYPGISGTRTVKEYKFVRRIEEGTFGIVYEAIELDSDTTVALKKLKMEKEREGFPITSLREINMLMKCRMHKNIVRLIEIVTGSTMDKFYLVMEYIPHDVRKLIKLMEKKKKRFTIAQIKALMLQLVDGLAYMHSEWVIHRDLKPSNLLLTHDNVLKIGDFGLCREYGDPLKPYTPVVVTLWYRCPELLLGSKLYSTKVDMWSVGCILGEFLTLEPMFKGRSELDQLNKIFLDTGVPNETVWPEYKTLPGIVKCIFPPAPFNQLRSKYLKAICSENGLDLLQRLLALCPDRRISAEDALKHKFFEEKPEPASSDSFPSWPDNLEKVKPPPVFLDPP</sequence>
<keyword evidence="5" id="KW-0547">Nucleotide-binding</keyword>
<protein>
    <recommendedName>
        <fullName evidence="2">cyclin-dependent kinase</fullName>
        <ecNumber evidence="2">2.7.11.22</ecNumber>
    </recommendedName>
</protein>
<dbReference type="InterPro" id="IPR000719">
    <property type="entry name" value="Prot_kinase_dom"/>
</dbReference>
<dbReference type="GO" id="GO:0040019">
    <property type="term" value="P:positive regulation of embryonic development"/>
    <property type="evidence" value="ECO:0007669"/>
    <property type="project" value="UniProtKB-ARBA"/>
</dbReference>
<dbReference type="FunFam" id="1.10.510.10:FF:000533">
    <property type="entry name" value="cyclin-dependent kinase 10"/>
    <property type="match status" value="1"/>
</dbReference>
<keyword evidence="7" id="KW-0067">ATP-binding</keyword>
<gene>
    <name evidence="12" type="ORF">BOKJ2_LOCUS4173</name>
</gene>
<dbReference type="Proteomes" id="UP000614601">
    <property type="component" value="Unassembled WGS sequence"/>
</dbReference>
<dbReference type="Gene3D" id="3.30.200.20">
    <property type="entry name" value="Phosphorylase Kinase, domain 1"/>
    <property type="match status" value="1"/>
</dbReference>
<evidence type="ECO:0000259" key="11">
    <source>
        <dbReference type="PROSITE" id="PS50011"/>
    </source>
</evidence>
<dbReference type="PROSITE" id="PS50011">
    <property type="entry name" value="PROTEIN_KINASE_DOM"/>
    <property type="match status" value="1"/>
</dbReference>
<evidence type="ECO:0000256" key="5">
    <source>
        <dbReference type="ARBA" id="ARBA00022741"/>
    </source>
</evidence>
<dbReference type="AlphaFoldDB" id="A0A811K8B2"/>
<dbReference type="GO" id="GO:0005524">
    <property type="term" value="F:ATP binding"/>
    <property type="evidence" value="ECO:0007669"/>
    <property type="project" value="UniProtKB-KW"/>
</dbReference>
<dbReference type="SMART" id="SM00220">
    <property type="entry name" value="S_TKc"/>
    <property type="match status" value="1"/>
</dbReference>
<evidence type="ECO:0000256" key="3">
    <source>
        <dbReference type="ARBA" id="ARBA00022527"/>
    </source>
</evidence>
<dbReference type="Proteomes" id="UP000783686">
    <property type="component" value="Unassembled WGS sequence"/>
</dbReference>
<comment type="caution">
    <text evidence="12">The sequence shown here is derived from an EMBL/GenBank/DDBJ whole genome shotgun (WGS) entry which is preliminary data.</text>
</comment>
<keyword evidence="13" id="KW-1185">Reference proteome</keyword>
<evidence type="ECO:0000256" key="8">
    <source>
        <dbReference type="ARBA" id="ARBA00047811"/>
    </source>
</evidence>
<dbReference type="PANTHER" id="PTHR24056:SF107">
    <property type="entry name" value="CYCLIN-DEPENDENT KINASE 11A-RELATED"/>
    <property type="match status" value="1"/>
</dbReference>
<comment type="similarity">
    <text evidence="1">Belongs to the protein kinase superfamily. CMGC Ser/Thr protein kinase family. CDC2/CDKX subfamily.</text>
</comment>
<dbReference type="Gene3D" id="1.10.510.10">
    <property type="entry name" value="Transferase(Phosphotransferase) domain 1"/>
    <property type="match status" value="1"/>
</dbReference>
<dbReference type="InterPro" id="IPR050108">
    <property type="entry name" value="CDK"/>
</dbReference>
<accession>A0A811K8B2</accession>
<keyword evidence="3" id="KW-0723">Serine/threonine-protein kinase</keyword>